<evidence type="ECO:0000313" key="2">
    <source>
        <dbReference type="EMBL" id="CAB9513482.1"/>
    </source>
</evidence>
<comment type="caution">
    <text evidence="2">The sequence shown here is derived from an EMBL/GenBank/DDBJ whole genome shotgun (WGS) entry which is preliminary data.</text>
</comment>
<name>A0A9N8E2U8_9STRA</name>
<accession>A0A9N8E2U8</accession>
<dbReference type="Proteomes" id="UP001153069">
    <property type="component" value="Unassembled WGS sequence"/>
</dbReference>
<evidence type="ECO:0000256" key="1">
    <source>
        <dbReference type="SAM" id="SignalP"/>
    </source>
</evidence>
<keyword evidence="1" id="KW-0732">Signal</keyword>
<sequence length="314" mass="32862">MMIGYSNSLFWLAITFVVATAEIQDEGLDLERIATAAIDKAIEIEGADFAKFQLEEAFSGERKLQNTDRQEGQRCGNNNQCADGLECVDVTIGRRCKPINCIANAIVKHQETFDPDEYKQTILQYAGFTESEFTLGVQTLNGPFGLRSNNMVDSFAAALEANPPPHKELRALVRKCERSGNNETDPNQSQPGSTTTYGFWIEVGAAGNVGFQVLSAQGEADAAAVTLNKWCIGGKAGGGLGLMFAYGVHGTGTYQDLINWAVQSSAGGAAGVGIFVANVCTILGLGGTIDGIETQAGVGGGGGVGVGGCTTSLG</sequence>
<dbReference type="AlphaFoldDB" id="A0A9N8E2U8"/>
<dbReference type="EMBL" id="CAICTM010000593">
    <property type="protein sequence ID" value="CAB9513482.1"/>
    <property type="molecule type" value="Genomic_DNA"/>
</dbReference>
<feature type="signal peptide" evidence="1">
    <location>
        <begin position="1"/>
        <end position="21"/>
    </location>
</feature>
<gene>
    <name evidence="2" type="ORF">SEMRO_594_G172460.1</name>
</gene>
<proteinExistence type="predicted"/>
<feature type="chain" id="PRO_5040415149" evidence="1">
    <location>
        <begin position="22"/>
        <end position="314"/>
    </location>
</feature>
<reference evidence="2" key="1">
    <citation type="submission" date="2020-06" db="EMBL/GenBank/DDBJ databases">
        <authorList>
            <consortium name="Plant Systems Biology data submission"/>
        </authorList>
    </citation>
    <scope>NUCLEOTIDE SEQUENCE</scope>
    <source>
        <strain evidence="2">D6</strain>
    </source>
</reference>
<keyword evidence="3" id="KW-1185">Reference proteome</keyword>
<organism evidence="2 3">
    <name type="scientific">Seminavis robusta</name>
    <dbReference type="NCBI Taxonomy" id="568900"/>
    <lineage>
        <taxon>Eukaryota</taxon>
        <taxon>Sar</taxon>
        <taxon>Stramenopiles</taxon>
        <taxon>Ochrophyta</taxon>
        <taxon>Bacillariophyta</taxon>
        <taxon>Bacillariophyceae</taxon>
        <taxon>Bacillariophycidae</taxon>
        <taxon>Naviculales</taxon>
        <taxon>Naviculaceae</taxon>
        <taxon>Seminavis</taxon>
    </lineage>
</organism>
<evidence type="ECO:0000313" key="3">
    <source>
        <dbReference type="Proteomes" id="UP001153069"/>
    </source>
</evidence>
<protein>
    <submittedName>
        <fullName evidence="2">Uncharacterized protein</fullName>
    </submittedName>
</protein>